<dbReference type="EMBL" id="FSQT01000001">
    <property type="protein sequence ID" value="SIM58106.1"/>
    <property type="molecule type" value="Genomic_DNA"/>
</dbReference>
<organism evidence="1 2">
    <name type="scientific">Micromonospora cremea</name>
    <dbReference type="NCBI Taxonomy" id="709881"/>
    <lineage>
        <taxon>Bacteria</taxon>
        <taxon>Bacillati</taxon>
        <taxon>Actinomycetota</taxon>
        <taxon>Actinomycetes</taxon>
        <taxon>Micromonosporales</taxon>
        <taxon>Micromonosporaceae</taxon>
        <taxon>Micromonospora</taxon>
    </lineage>
</organism>
<evidence type="ECO:0000313" key="1">
    <source>
        <dbReference type="EMBL" id="SIM58106.1"/>
    </source>
</evidence>
<evidence type="ECO:0000313" key="2">
    <source>
        <dbReference type="Proteomes" id="UP000185124"/>
    </source>
</evidence>
<protein>
    <submittedName>
        <fullName evidence="1">Uncharacterized protein</fullName>
    </submittedName>
</protein>
<keyword evidence="2" id="KW-1185">Reference proteome</keyword>
<name>A0A1N5UC42_9ACTN</name>
<gene>
    <name evidence="1" type="ORF">SAMN04489832_0775</name>
</gene>
<proteinExistence type="predicted"/>
<dbReference type="STRING" id="709881.SAMN04489832_0775"/>
<dbReference type="AlphaFoldDB" id="A0A1N5UC42"/>
<reference evidence="2" key="1">
    <citation type="submission" date="2016-12" db="EMBL/GenBank/DDBJ databases">
        <authorList>
            <person name="Varghese N."/>
            <person name="Submissions S."/>
        </authorList>
    </citation>
    <scope>NUCLEOTIDE SEQUENCE [LARGE SCALE GENOMIC DNA]</scope>
    <source>
        <strain evidence="2">DSM 45599</strain>
    </source>
</reference>
<accession>A0A1N5UC42</accession>
<dbReference type="Proteomes" id="UP000185124">
    <property type="component" value="Unassembled WGS sequence"/>
</dbReference>
<sequence length="236" mass="26167">MDGSLTCWLDRAVTTVEELLAEAAADPRAAAWGVLYERACQEGFDEAGEALLIARLANIASEFLPADRDEVLVLAGKLAVDMDERSHRRHADTLAQLRHLATDWLPTPTDAQSFIYRLRAVMALEGDMLWGEELERLIHDEVEVECPQCETSLFIAFGDRGHFATHEDYATKSDVAQTPLLPATSVDLEGVGLRLYRMSTEVGQQSVAEAVTHVFGRATCTHCGNTFRVSDQVERY</sequence>